<sequence length="334" mass="35590">MRIAIDAMGGDHAPKIVVEGALAAAKEWKDVHIILVGNSAAIEAHLTERPDNLTIRHAEEVIEAEDEPVKAVRRKKDASMVVAGRLVREKEAEAMISAGNTGALMTTGLLVVGRIPGIERPALAPMIPTMDGHGVLALDLGANMDATPEQLIQYAIMGSIYRSKVHGVNKPRVGLLNVGTESAKGNELTKTAYPLLEQAPIHFVGNVESSQVLRAQCDVIVCDGFAGNIMLKTLEGAASTIFSALKQEFTKSIFTKLAAAVLKPGLTQFRKKLDYNEHGAAPFLGIDGLVLKSHGSSDANAIKNAVRQARIALQNDLVGTISAEISRGKRDITT</sequence>
<dbReference type="UniPathway" id="UPA00085"/>
<dbReference type="HAMAP" id="MF_00019">
    <property type="entry name" value="PlsX"/>
    <property type="match status" value="1"/>
</dbReference>
<dbReference type="STRING" id="1850517.A8708_14380"/>
<keyword evidence="4 10" id="KW-0808">Transferase</keyword>
<evidence type="ECO:0000256" key="1">
    <source>
        <dbReference type="ARBA" id="ARBA00001232"/>
    </source>
</evidence>
<comment type="pathway">
    <text evidence="10">Lipid metabolism; phospholipid metabolism.</text>
</comment>
<proteinExistence type="inferred from homology"/>
<comment type="function">
    <text evidence="10">Catalyzes the reversible formation of acyl-phosphate (acyl-PO(4)) from acyl-[acyl-carrier-protein] (acyl-ACP). This enzyme utilizes acyl-ACP as fatty acyl donor, but not acyl-CoA.</text>
</comment>
<comment type="subcellular location">
    <subcellularLocation>
        <location evidence="10">Cytoplasm</location>
    </subcellularLocation>
    <text evidence="10">Associated with the membrane possibly through PlsY.</text>
</comment>
<dbReference type="AlphaFoldDB" id="A0A198A1V5"/>
<evidence type="ECO:0000256" key="5">
    <source>
        <dbReference type="ARBA" id="ARBA00023098"/>
    </source>
</evidence>
<reference evidence="11 12" key="1">
    <citation type="submission" date="2016-05" db="EMBL/GenBank/DDBJ databases">
        <title>Paenibacillus sp. 1ZS3-15 nov., isolated from the rhizosphere soil.</title>
        <authorList>
            <person name="Zhang X.X."/>
            <person name="Zhang J."/>
        </authorList>
    </citation>
    <scope>NUCLEOTIDE SEQUENCE [LARGE SCALE GENOMIC DNA]</scope>
    <source>
        <strain evidence="11 12">1ZS3-15</strain>
    </source>
</reference>
<dbReference type="NCBIfam" id="TIGR00182">
    <property type="entry name" value="plsX"/>
    <property type="match status" value="1"/>
</dbReference>
<comment type="caution">
    <text evidence="11">The sequence shown here is derived from an EMBL/GenBank/DDBJ whole genome shotgun (WGS) entry which is preliminary data.</text>
</comment>
<dbReference type="RefSeq" id="WP_068668810.1">
    <property type="nucleotide sequence ID" value="NZ_LYPB01000086.1"/>
</dbReference>
<keyword evidence="11" id="KW-0012">Acyltransferase</keyword>
<dbReference type="GO" id="GO:0005737">
    <property type="term" value="C:cytoplasm"/>
    <property type="evidence" value="ECO:0007669"/>
    <property type="project" value="UniProtKB-SubCell"/>
</dbReference>
<comment type="similarity">
    <text evidence="10">Belongs to the PlsX family.</text>
</comment>
<dbReference type="PANTHER" id="PTHR30100">
    <property type="entry name" value="FATTY ACID/PHOSPHOLIPID SYNTHESIS PROTEIN PLSX"/>
    <property type="match status" value="1"/>
</dbReference>
<keyword evidence="2 10" id="KW-0963">Cytoplasm</keyword>
<accession>A0A198A1V5</accession>
<name>A0A198A1V5_9BACL</name>
<organism evidence="11 12">
    <name type="scientific">Paenibacillus oryzisoli</name>
    <dbReference type="NCBI Taxonomy" id="1850517"/>
    <lineage>
        <taxon>Bacteria</taxon>
        <taxon>Bacillati</taxon>
        <taxon>Bacillota</taxon>
        <taxon>Bacilli</taxon>
        <taxon>Bacillales</taxon>
        <taxon>Paenibacillaceae</taxon>
        <taxon>Paenibacillus</taxon>
    </lineage>
</organism>
<protein>
    <recommendedName>
        <fullName evidence="8 10">Phosphate acyltransferase</fullName>
        <ecNumber evidence="8 10">2.3.1.274</ecNumber>
    </recommendedName>
    <alternativeName>
        <fullName evidence="10">Acyl-ACP phosphotransacylase</fullName>
    </alternativeName>
    <alternativeName>
        <fullName evidence="10">Acyl-[acyl-carrier-protein]--phosphate acyltransferase</fullName>
    </alternativeName>
    <alternativeName>
        <fullName evidence="10">Phosphate-acyl-ACP acyltransferase</fullName>
    </alternativeName>
</protein>
<keyword evidence="3 10" id="KW-0444">Lipid biosynthesis</keyword>
<keyword evidence="5 10" id="KW-0443">Lipid metabolism</keyword>
<dbReference type="Pfam" id="PF02504">
    <property type="entry name" value="FA_synthesis"/>
    <property type="match status" value="1"/>
</dbReference>
<comment type="subunit">
    <text evidence="9 10">Homodimer. Probably interacts with PlsY.</text>
</comment>
<keyword evidence="7 10" id="KW-1208">Phospholipid metabolism</keyword>
<evidence type="ECO:0000256" key="9">
    <source>
        <dbReference type="ARBA" id="ARBA00046608"/>
    </source>
</evidence>
<gene>
    <name evidence="10" type="primary">plsX</name>
    <name evidence="11" type="ORF">A8708_14380</name>
</gene>
<evidence type="ECO:0000256" key="8">
    <source>
        <dbReference type="ARBA" id="ARBA00024069"/>
    </source>
</evidence>
<evidence type="ECO:0000313" key="12">
    <source>
        <dbReference type="Proteomes" id="UP000078454"/>
    </source>
</evidence>
<dbReference type="PIRSF" id="PIRSF002465">
    <property type="entry name" value="Phsphlp_syn_PlsX"/>
    <property type="match status" value="1"/>
</dbReference>
<dbReference type="SUPFAM" id="SSF53659">
    <property type="entry name" value="Isocitrate/Isopropylmalate dehydrogenase-like"/>
    <property type="match status" value="1"/>
</dbReference>
<dbReference type="EMBL" id="LYPB01000086">
    <property type="protein sequence ID" value="OAS15001.1"/>
    <property type="molecule type" value="Genomic_DNA"/>
</dbReference>
<dbReference type="EC" id="2.3.1.274" evidence="8 10"/>
<comment type="catalytic activity">
    <reaction evidence="1 10">
        <text>a fatty acyl-[ACP] + phosphate = an acyl phosphate + holo-[ACP]</text>
        <dbReference type="Rhea" id="RHEA:42292"/>
        <dbReference type="Rhea" id="RHEA-COMP:9685"/>
        <dbReference type="Rhea" id="RHEA-COMP:14125"/>
        <dbReference type="ChEBI" id="CHEBI:43474"/>
        <dbReference type="ChEBI" id="CHEBI:59918"/>
        <dbReference type="ChEBI" id="CHEBI:64479"/>
        <dbReference type="ChEBI" id="CHEBI:138651"/>
        <dbReference type="EC" id="2.3.1.274"/>
    </reaction>
</comment>
<evidence type="ECO:0000256" key="10">
    <source>
        <dbReference type="HAMAP-Rule" id="MF_00019"/>
    </source>
</evidence>
<evidence type="ECO:0000256" key="6">
    <source>
        <dbReference type="ARBA" id="ARBA00023209"/>
    </source>
</evidence>
<dbReference type="OrthoDB" id="9806408at2"/>
<keyword evidence="12" id="KW-1185">Reference proteome</keyword>
<keyword evidence="6 10" id="KW-0594">Phospholipid biosynthesis</keyword>
<dbReference type="InterPro" id="IPR012281">
    <property type="entry name" value="Phospholipid_synth_PlsX-like"/>
</dbReference>
<evidence type="ECO:0000256" key="3">
    <source>
        <dbReference type="ARBA" id="ARBA00022516"/>
    </source>
</evidence>
<dbReference type="PANTHER" id="PTHR30100:SF1">
    <property type="entry name" value="PHOSPHATE ACYLTRANSFERASE"/>
    <property type="match status" value="1"/>
</dbReference>
<evidence type="ECO:0000256" key="7">
    <source>
        <dbReference type="ARBA" id="ARBA00023264"/>
    </source>
</evidence>
<evidence type="ECO:0000256" key="4">
    <source>
        <dbReference type="ARBA" id="ARBA00022679"/>
    </source>
</evidence>
<evidence type="ECO:0000256" key="2">
    <source>
        <dbReference type="ARBA" id="ARBA00022490"/>
    </source>
</evidence>
<dbReference type="Gene3D" id="3.40.718.10">
    <property type="entry name" value="Isopropylmalate Dehydrogenase"/>
    <property type="match status" value="1"/>
</dbReference>
<dbReference type="GO" id="GO:0008654">
    <property type="term" value="P:phospholipid biosynthetic process"/>
    <property type="evidence" value="ECO:0007669"/>
    <property type="project" value="UniProtKB-KW"/>
</dbReference>
<dbReference type="GO" id="GO:0043811">
    <property type="term" value="F:phosphate:acyl-[acyl carrier protein] acyltransferase activity"/>
    <property type="evidence" value="ECO:0007669"/>
    <property type="project" value="UniProtKB-UniRule"/>
</dbReference>
<evidence type="ECO:0000313" key="11">
    <source>
        <dbReference type="EMBL" id="OAS15001.1"/>
    </source>
</evidence>
<dbReference type="GO" id="GO:0006633">
    <property type="term" value="P:fatty acid biosynthetic process"/>
    <property type="evidence" value="ECO:0007669"/>
    <property type="project" value="UniProtKB-UniRule"/>
</dbReference>
<dbReference type="Proteomes" id="UP000078454">
    <property type="component" value="Unassembled WGS sequence"/>
</dbReference>
<dbReference type="InterPro" id="IPR003664">
    <property type="entry name" value="FA_synthesis"/>
</dbReference>